<organism evidence="12 13">
    <name type="scientific">Paenibacillus monticola</name>
    <dbReference type="NCBI Taxonomy" id="2666075"/>
    <lineage>
        <taxon>Bacteria</taxon>
        <taxon>Bacillati</taxon>
        <taxon>Bacillota</taxon>
        <taxon>Bacilli</taxon>
        <taxon>Bacillales</taxon>
        <taxon>Paenibacillaceae</taxon>
        <taxon>Paenibacillus</taxon>
    </lineage>
</organism>
<dbReference type="RefSeq" id="WP_154122558.1">
    <property type="nucleotide sequence ID" value="NZ_WJXB01000019.1"/>
</dbReference>
<dbReference type="Pfam" id="PF00664">
    <property type="entry name" value="ABC_membrane"/>
    <property type="match status" value="1"/>
</dbReference>
<dbReference type="PROSITE" id="PS50929">
    <property type="entry name" value="ABC_TM1F"/>
    <property type="match status" value="1"/>
</dbReference>
<reference evidence="12 13" key="1">
    <citation type="submission" date="2019-11" db="EMBL/GenBank/DDBJ databases">
        <title>Paenibacillus monticola sp. nov., a novel PGPR strain isolated from mountain sample in China.</title>
        <authorList>
            <person name="Zhao Q."/>
            <person name="Li H.-P."/>
            <person name="Zhang J.-L."/>
        </authorList>
    </citation>
    <scope>NUCLEOTIDE SEQUENCE [LARGE SCALE GENOMIC DNA]</scope>
    <source>
        <strain evidence="12 13">LC-T2</strain>
    </source>
</reference>
<evidence type="ECO:0000256" key="3">
    <source>
        <dbReference type="ARBA" id="ARBA00022475"/>
    </source>
</evidence>
<feature type="transmembrane region" description="Helical" evidence="9">
    <location>
        <begin position="145"/>
        <end position="161"/>
    </location>
</feature>
<dbReference type="GO" id="GO:0005886">
    <property type="term" value="C:plasma membrane"/>
    <property type="evidence" value="ECO:0007669"/>
    <property type="project" value="UniProtKB-SubCell"/>
</dbReference>
<proteinExistence type="predicted"/>
<evidence type="ECO:0000256" key="5">
    <source>
        <dbReference type="ARBA" id="ARBA00022741"/>
    </source>
</evidence>
<keyword evidence="3" id="KW-1003">Cell membrane</keyword>
<dbReference type="Gene3D" id="3.40.50.300">
    <property type="entry name" value="P-loop containing nucleotide triphosphate hydrolases"/>
    <property type="match status" value="1"/>
</dbReference>
<comment type="subcellular location">
    <subcellularLocation>
        <location evidence="1">Cell membrane</location>
        <topology evidence="1">Multi-pass membrane protein</topology>
    </subcellularLocation>
</comment>
<evidence type="ECO:0000259" key="11">
    <source>
        <dbReference type="PROSITE" id="PS50929"/>
    </source>
</evidence>
<evidence type="ECO:0000256" key="7">
    <source>
        <dbReference type="ARBA" id="ARBA00022989"/>
    </source>
</evidence>
<evidence type="ECO:0000256" key="2">
    <source>
        <dbReference type="ARBA" id="ARBA00022448"/>
    </source>
</evidence>
<dbReference type="PANTHER" id="PTHR43394:SF1">
    <property type="entry name" value="ATP-BINDING CASSETTE SUB-FAMILY B MEMBER 10, MITOCHONDRIAL"/>
    <property type="match status" value="1"/>
</dbReference>
<dbReference type="GO" id="GO:0016887">
    <property type="term" value="F:ATP hydrolysis activity"/>
    <property type="evidence" value="ECO:0007669"/>
    <property type="project" value="InterPro"/>
</dbReference>
<gene>
    <name evidence="12" type="ORF">GJB61_29420</name>
</gene>
<dbReference type="InterPro" id="IPR027417">
    <property type="entry name" value="P-loop_NTPase"/>
</dbReference>
<feature type="domain" description="ABC transmembrane type-1" evidence="11">
    <location>
        <begin position="29"/>
        <end position="310"/>
    </location>
</feature>
<dbReference type="SUPFAM" id="SSF52540">
    <property type="entry name" value="P-loop containing nucleoside triphosphate hydrolases"/>
    <property type="match status" value="1"/>
</dbReference>
<dbReference type="InterPro" id="IPR003593">
    <property type="entry name" value="AAA+_ATPase"/>
</dbReference>
<feature type="transmembrane region" description="Helical" evidence="9">
    <location>
        <begin position="27"/>
        <end position="49"/>
    </location>
</feature>
<evidence type="ECO:0000256" key="8">
    <source>
        <dbReference type="ARBA" id="ARBA00023136"/>
    </source>
</evidence>
<evidence type="ECO:0000256" key="6">
    <source>
        <dbReference type="ARBA" id="ARBA00022840"/>
    </source>
</evidence>
<dbReference type="InterPro" id="IPR003439">
    <property type="entry name" value="ABC_transporter-like_ATP-bd"/>
</dbReference>
<evidence type="ECO:0000313" key="13">
    <source>
        <dbReference type="Proteomes" id="UP000463051"/>
    </source>
</evidence>
<protein>
    <submittedName>
        <fullName evidence="12">ATP-binding cassette domain-containing protein</fullName>
    </submittedName>
</protein>
<dbReference type="InterPro" id="IPR011527">
    <property type="entry name" value="ABC1_TM_dom"/>
</dbReference>
<evidence type="ECO:0000256" key="4">
    <source>
        <dbReference type="ARBA" id="ARBA00022692"/>
    </source>
</evidence>
<keyword evidence="4 9" id="KW-0812">Transmembrane</keyword>
<dbReference type="Gene3D" id="1.20.1560.10">
    <property type="entry name" value="ABC transporter type 1, transmembrane domain"/>
    <property type="match status" value="1"/>
</dbReference>
<dbReference type="SMART" id="SM00382">
    <property type="entry name" value="AAA"/>
    <property type="match status" value="1"/>
</dbReference>
<comment type="caution">
    <text evidence="12">The sequence shown here is derived from an EMBL/GenBank/DDBJ whole genome shotgun (WGS) entry which is preliminary data.</text>
</comment>
<dbReference type="EMBL" id="WJXB01000019">
    <property type="protein sequence ID" value="MRN57061.1"/>
    <property type="molecule type" value="Genomic_DNA"/>
</dbReference>
<dbReference type="AlphaFoldDB" id="A0A7X2HBR6"/>
<feature type="transmembrane region" description="Helical" evidence="9">
    <location>
        <begin position="64"/>
        <end position="85"/>
    </location>
</feature>
<keyword evidence="5" id="KW-0547">Nucleotide-binding</keyword>
<dbReference type="GO" id="GO:0005524">
    <property type="term" value="F:ATP binding"/>
    <property type="evidence" value="ECO:0007669"/>
    <property type="project" value="UniProtKB-KW"/>
</dbReference>
<dbReference type="PROSITE" id="PS50893">
    <property type="entry name" value="ABC_TRANSPORTER_2"/>
    <property type="match status" value="1"/>
</dbReference>
<feature type="transmembrane region" description="Helical" evidence="9">
    <location>
        <begin position="261"/>
        <end position="288"/>
    </location>
</feature>
<evidence type="ECO:0000256" key="9">
    <source>
        <dbReference type="SAM" id="Phobius"/>
    </source>
</evidence>
<dbReference type="Proteomes" id="UP000463051">
    <property type="component" value="Unassembled WGS sequence"/>
</dbReference>
<accession>A0A7X2HBR6</accession>
<dbReference type="SUPFAM" id="SSF90123">
    <property type="entry name" value="ABC transporter transmembrane region"/>
    <property type="match status" value="1"/>
</dbReference>
<dbReference type="PANTHER" id="PTHR43394">
    <property type="entry name" value="ATP-DEPENDENT PERMEASE MDL1, MITOCHONDRIAL"/>
    <property type="match status" value="1"/>
</dbReference>
<evidence type="ECO:0000313" key="12">
    <source>
        <dbReference type="EMBL" id="MRN57061.1"/>
    </source>
</evidence>
<keyword evidence="7 9" id="KW-1133">Transmembrane helix</keyword>
<keyword evidence="8 9" id="KW-0472">Membrane</keyword>
<dbReference type="FunFam" id="3.40.50.300:FF:000221">
    <property type="entry name" value="Multidrug ABC transporter ATP-binding protein"/>
    <property type="match status" value="1"/>
</dbReference>
<dbReference type="CDD" id="cd07346">
    <property type="entry name" value="ABC_6TM_exporters"/>
    <property type="match status" value="1"/>
</dbReference>
<feature type="domain" description="ABC transporter" evidence="10">
    <location>
        <begin position="342"/>
        <end position="576"/>
    </location>
</feature>
<keyword evidence="6 12" id="KW-0067">ATP-binding</keyword>
<sequence length="584" mass="63853">MTQNSKSSTLRKTISVIYRFIRPYKGWVITALTASVIAAICDLTGVYLIKQMIDNALASETQQLAMIVVLVAVMVVAGFVANYFLTYATGRFGTKAVGDMRNALAVRLSELPVSDVENERSGDLVSRVTNDVSAIQSFISQHSTNLIYAPIIVVSALIYLGSLNWKLTLVSFAATPIMMYIANLISKPIQEQSSNYYGALAEANSVAQEGIAGNAITKAFNLQKPMYAKVEGFYYKAMHHGFKIAKQESLMRPSVVMMYELPVVLCTIYGGYLAVSGLLAAGALVAFLQMLRMLVIQTVQIPDLVSNARSVAGAVGRITDMLEAPTERTNGRAFTPVENALVVIDDVTFGYEKDKNIIAGVSFTLTKGKTIALVGSSGSGKSTILNLLLSFYEPQKGAILVHGHDLKDWNLKALRDQFAVVSQDTFLFPGTIEDNIRLGNIEADFNQIVEASKIAGAYSFIQELPEGFQTQVGERGTVLSGGQKQRISIARAALKKAPILLLDEATSALDNESEAQVQQALEVFSKDHATMVIAHRLSTIKMADEILMLDQGHIAERGTHQELMELDGLYHQYHMENEEDMQHV</sequence>
<evidence type="ECO:0000259" key="10">
    <source>
        <dbReference type="PROSITE" id="PS50893"/>
    </source>
</evidence>
<dbReference type="PROSITE" id="PS00211">
    <property type="entry name" value="ABC_TRANSPORTER_1"/>
    <property type="match status" value="1"/>
</dbReference>
<feature type="transmembrane region" description="Helical" evidence="9">
    <location>
        <begin position="167"/>
        <end position="185"/>
    </location>
</feature>
<dbReference type="Pfam" id="PF00005">
    <property type="entry name" value="ABC_tran"/>
    <property type="match status" value="1"/>
</dbReference>
<dbReference type="InterPro" id="IPR036640">
    <property type="entry name" value="ABC1_TM_sf"/>
</dbReference>
<dbReference type="InterPro" id="IPR017871">
    <property type="entry name" value="ABC_transporter-like_CS"/>
</dbReference>
<dbReference type="GO" id="GO:0015421">
    <property type="term" value="F:ABC-type oligopeptide transporter activity"/>
    <property type="evidence" value="ECO:0007669"/>
    <property type="project" value="TreeGrafter"/>
</dbReference>
<keyword evidence="2" id="KW-0813">Transport</keyword>
<keyword evidence="13" id="KW-1185">Reference proteome</keyword>
<evidence type="ECO:0000256" key="1">
    <source>
        <dbReference type="ARBA" id="ARBA00004651"/>
    </source>
</evidence>
<dbReference type="InterPro" id="IPR039421">
    <property type="entry name" value="Type_1_exporter"/>
</dbReference>
<name>A0A7X2HBR6_9BACL</name>